<keyword evidence="2" id="KW-0255">Endonuclease</keyword>
<dbReference type="SUPFAM" id="SSF54060">
    <property type="entry name" value="His-Me finger endonucleases"/>
    <property type="match status" value="1"/>
</dbReference>
<organism evidence="2 3">
    <name type="scientific">Pseudaminobacter soli</name>
    <name type="common">ex Zhang et al. 2022</name>
    <dbReference type="NCBI Taxonomy" id="2831468"/>
    <lineage>
        <taxon>Bacteria</taxon>
        <taxon>Pseudomonadati</taxon>
        <taxon>Pseudomonadota</taxon>
        <taxon>Alphaproteobacteria</taxon>
        <taxon>Hyphomicrobiales</taxon>
        <taxon>Phyllobacteriaceae</taxon>
        <taxon>Pseudaminobacter</taxon>
    </lineage>
</organism>
<name>A0A942E2U0_9HYPH</name>
<sequence>MIAHDKFIQKYDYNPETGEFIWVKSKESELNGKPAGYYNPHLNRWYVSTGDSKQIPRSRAIWYWMTGVLPEGYEVVHINADSADDRWSNLKLVTISEKRRMSPRNKRPYKGVTKYGRDQWKARIHVNGSFKTIGVFDTPELAADMYRRFVELTEFVKGKVNITAQQVDEHIAMLEKILPSPGAN</sequence>
<evidence type="ECO:0000259" key="1">
    <source>
        <dbReference type="Pfam" id="PF13392"/>
    </source>
</evidence>
<keyword evidence="2" id="KW-0540">Nuclease</keyword>
<dbReference type="Pfam" id="PF13392">
    <property type="entry name" value="HNH_3"/>
    <property type="match status" value="1"/>
</dbReference>
<dbReference type="AlphaFoldDB" id="A0A942E2U0"/>
<feature type="domain" description="HNH nuclease" evidence="1">
    <location>
        <begin position="59"/>
        <end position="99"/>
    </location>
</feature>
<comment type="caution">
    <text evidence="2">The sequence shown here is derived from an EMBL/GenBank/DDBJ whole genome shotgun (WGS) entry which is preliminary data.</text>
</comment>
<dbReference type="InterPro" id="IPR016177">
    <property type="entry name" value="DNA-bd_dom_sf"/>
</dbReference>
<dbReference type="Gene3D" id="3.90.75.20">
    <property type="match status" value="1"/>
</dbReference>
<proteinExistence type="predicted"/>
<accession>A0A942E2U0</accession>
<dbReference type="InterPro" id="IPR044925">
    <property type="entry name" value="His-Me_finger_sf"/>
</dbReference>
<dbReference type="GO" id="GO:0004519">
    <property type="term" value="F:endonuclease activity"/>
    <property type="evidence" value="ECO:0007669"/>
    <property type="project" value="UniProtKB-KW"/>
</dbReference>
<keyword evidence="3" id="KW-1185">Reference proteome</keyword>
<protein>
    <submittedName>
        <fullName evidence="2">HNH endonuclease</fullName>
    </submittedName>
</protein>
<dbReference type="Proteomes" id="UP000680348">
    <property type="component" value="Unassembled WGS sequence"/>
</dbReference>
<dbReference type="GO" id="GO:0003677">
    <property type="term" value="F:DNA binding"/>
    <property type="evidence" value="ECO:0007669"/>
    <property type="project" value="InterPro"/>
</dbReference>
<evidence type="ECO:0000313" key="3">
    <source>
        <dbReference type="Proteomes" id="UP000680348"/>
    </source>
</evidence>
<gene>
    <name evidence="2" type="ORF">KEU06_15510</name>
</gene>
<reference evidence="2" key="1">
    <citation type="submission" date="2021-04" db="EMBL/GenBank/DDBJ databases">
        <title>Pseudaminobacter soli sp. nov., isolated from paddy soil contaminated by heavy metals.</title>
        <authorList>
            <person name="Zhang K."/>
        </authorList>
    </citation>
    <scope>NUCLEOTIDE SEQUENCE</scope>
    <source>
        <strain evidence="2">19-2017</strain>
    </source>
</reference>
<dbReference type="InterPro" id="IPR003615">
    <property type="entry name" value="HNH_nuc"/>
</dbReference>
<dbReference type="SUPFAM" id="SSF54171">
    <property type="entry name" value="DNA-binding domain"/>
    <property type="match status" value="1"/>
</dbReference>
<evidence type="ECO:0000313" key="2">
    <source>
        <dbReference type="EMBL" id="MBS3650020.1"/>
    </source>
</evidence>
<dbReference type="EMBL" id="JAGWCR010000008">
    <property type="protein sequence ID" value="MBS3650020.1"/>
    <property type="molecule type" value="Genomic_DNA"/>
</dbReference>
<dbReference type="RefSeq" id="WP_188255588.1">
    <property type="nucleotide sequence ID" value="NZ_JABVCF010000008.1"/>
</dbReference>
<keyword evidence="2" id="KW-0378">Hydrolase</keyword>